<name>A0ABD6CQI8_9EURY</name>
<evidence type="ECO:0000313" key="1">
    <source>
        <dbReference type="EMBL" id="MFD1600323.1"/>
    </source>
</evidence>
<accession>A0ABD6CQI8</accession>
<gene>
    <name evidence="1" type="ORF">ACFSBX_15340</name>
</gene>
<dbReference type="AlphaFoldDB" id="A0ABD6CQI8"/>
<dbReference type="EMBL" id="JBHUDK010000014">
    <property type="protein sequence ID" value="MFD1600323.1"/>
    <property type="molecule type" value="Genomic_DNA"/>
</dbReference>
<keyword evidence="2" id="KW-1185">Reference proteome</keyword>
<evidence type="ECO:0000313" key="2">
    <source>
        <dbReference type="Proteomes" id="UP001597085"/>
    </source>
</evidence>
<organism evidence="1 2">
    <name type="scientific">Halobellus rarus</name>
    <dbReference type="NCBI Taxonomy" id="1126237"/>
    <lineage>
        <taxon>Archaea</taxon>
        <taxon>Methanobacteriati</taxon>
        <taxon>Methanobacteriota</taxon>
        <taxon>Stenosarchaea group</taxon>
        <taxon>Halobacteria</taxon>
        <taxon>Halobacteriales</taxon>
        <taxon>Haloferacaceae</taxon>
        <taxon>Halobellus</taxon>
    </lineage>
</organism>
<protein>
    <recommendedName>
        <fullName evidence="3">Phytase-like domain-containing protein</fullName>
    </recommendedName>
</protein>
<comment type="caution">
    <text evidence="1">The sequence shown here is derived from an EMBL/GenBank/DDBJ whole genome shotgun (WGS) entry which is preliminary data.</text>
</comment>
<reference evidence="1 2" key="1">
    <citation type="journal article" date="2019" name="Int. J. Syst. Evol. Microbiol.">
        <title>The Global Catalogue of Microorganisms (GCM) 10K type strain sequencing project: providing services to taxonomists for standard genome sequencing and annotation.</title>
        <authorList>
            <consortium name="The Broad Institute Genomics Platform"/>
            <consortium name="The Broad Institute Genome Sequencing Center for Infectious Disease"/>
            <person name="Wu L."/>
            <person name="Ma J."/>
        </authorList>
    </citation>
    <scope>NUCLEOTIDE SEQUENCE [LARGE SCALE GENOMIC DNA]</scope>
    <source>
        <strain evidence="1 2">CGMCC 1.12121</strain>
    </source>
</reference>
<evidence type="ECO:0008006" key="3">
    <source>
        <dbReference type="Google" id="ProtNLM"/>
    </source>
</evidence>
<dbReference type="Proteomes" id="UP001597085">
    <property type="component" value="Unassembled WGS sequence"/>
</dbReference>
<sequence length="178" mass="20516">MTYSQQYGLSAIDLSGRQYSVEQTGRDQNFRPAYEARDVAGDTIFRTTYQMYEEKDEFPFVDADGTEICRVKAIDTWDIAGDYLLTDSHTDEELVIFDNDLSLLQDTWRIRDADDRSLLAEINSRGALVTLARNHDCRDDDPTAVGNSRSMDGRCWRRRPLAVHRRSNRCRRHGGVDE</sequence>
<dbReference type="RefSeq" id="WP_256421861.1">
    <property type="nucleotide sequence ID" value="NZ_JANHDI010000009.1"/>
</dbReference>
<proteinExistence type="predicted"/>